<dbReference type="Proteomes" id="UP001530293">
    <property type="component" value="Unassembled WGS sequence"/>
</dbReference>
<gene>
    <name evidence="2" type="ORF">ACHAWU_006735</name>
</gene>
<proteinExistence type="predicted"/>
<dbReference type="InterPro" id="IPR050587">
    <property type="entry name" value="GNT1/Glycosyltrans_8"/>
</dbReference>
<dbReference type="AlphaFoldDB" id="A0ABD3ND01"/>
<comment type="caution">
    <text evidence="2">The sequence shown here is derived from an EMBL/GenBank/DDBJ whole genome shotgun (WGS) entry which is preliminary data.</text>
</comment>
<feature type="region of interest" description="Disordered" evidence="1">
    <location>
        <begin position="1"/>
        <end position="23"/>
    </location>
</feature>
<evidence type="ECO:0000313" key="2">
    <source>
        <dbReference type="EMBL" id="KAL3772537.1"/>
    </source>
</evidence>
<name>A0ABD3ND01_9STRA</name>
<keyword evidence="3" id="KW-1185">Reference proteome</keyword>
<dbReference type="InterPro" id="IPR029044">
    <property type="entry name" value="Nucleotide-diphossugar_trans"/>
</dbReference>
<accession>A0ABD3ND01</accession>
<protein>
    <submittedName>
        <fullName evidence="2">Uncharacterized protein</fullName>
    </submittedName>
</protein>
<dbReference type="EMBL" id="JALLBG020000009">
    <property type="protein sequence ID" value="KAL3772537.1"/>
    <property type="molecule type" value="Genomic_DNA"/>
</dbReference>
<dbReference type="PANTHER" id="PTHR11183">
    <property type="entry name" value="GLYCOGENIN SUBFAMILY MEMBER"/>
    <property type="match status" value="1"/>
</dbReference>
<reference evidence="2 3" key="1">
    <citation type="submission" date="2024-10" db="EMBL/GenBank/DDBJ databases">
        <title>Updated reference genomes for cyclostephanoid diatoms.</title>
        <authorList>
            <person name="Roberts W.R."/>
            <person name="Alverson A.J."/>
        </authorList>
    </citation>
    <scope>NUCLEOTIDE SEQUENCE [LARGE SCALE GENOMIC DNA]</scope>
    <source>
        <strain evidence="2 3">AJA232-27</strain>
    </source>
</reference>
<evidence type="ECO:0000313" key="3">
    <source>
        <dbReference type="Proteomes" id="UP001530293"/>
    </source>
</evidence>
<dbReference type="Gene3D" id="3.90.550.10">
    <property type="entry name" value="Spore Coat Polysaccharide Biosynthesis Protein SpsA, Chain A"/>
    <property type="match status" value="1"/>
</dbReference>
<organism evidence="2 3">
    <name type="scientific">Discostella pseudostelligera</name>
    <dbReference type="NCBI Taxonomy" id="259834"/>
    <lineage>
        <taxon>Eukaryota</taxon>
        <taxon>Sar</taxon>
        <taxon>Stramenopiles</taxon>
        <taxon>Ochrophyta</taxon>
        <taxon>Bacillariophyta</taxon>
        <taxon>Coscinodiscophyceae</taxon>
        <taxon>Thalassiosirophycidae</taxon>
        <taxon>Stephanodiscales</taxon>
        <taxon>Stephanodiscaceae</taxon>
        <taxon>Discostella</taxon>
    </lineage>
</organism>
<evidence type="ECO:0000256" key="1">
    <source>
        <dbReference type="SAM" id="MobiDB-lite"/>
    </source>
</evidence>
<sequence length="572" mass="63833">MAMSSVSWHRPRPSTHASPSTKSLHSRRRPLAIAFLFVIANLLHWNNVLVSSYSSLSSSTSFSGEATATSTKVPLATVAYAISITTCTSKLSSSLFDAASVLRQSIVLNSWPLHPASQYEAKCYAFTLKPPGSLTVEEEIARLSQDECSRILTLAGWEVLPQSRPVHPELIKEPEGSILKKDIGSDGCCGDAELIKLSTYKLLDFNMAVHLDLDTLVIHPLDELFNVMHFNYQSNAGREARVRLVNEGLVASTYLNRRVTGNPSSSSSFNNANGDDASTTILPKEHNDTAIHHKLLANITVNAFFTKDYNMIVPGPQQQRVGVQGGFLLLRPSMSTYLELINMVYSGEFYSGFNARSTGWFQSGYGKHVWGAMTIQGLLAYYFDMIDVEHSVELNRCRYNNIADNARTSTFATNAKFPRGTLLPFVRNASNPRYNFDDGTCRDGREECDDVNCQRFPISKARILHYTYCKSPWKCNDCTYLETYKEPMCYAMTREWFRVRRSLPGEETISTINLLRAGVGDGSENGPVSIIREDGEVDVIDGNCYKEFYLGYCLDQGAYVPISHRNFSSIIA</sequence>